<evidence type="ECO:0000256" key="1">
    <source>
        <dbReference type="SAM" id="Phobius"/>
    </source>
</evidence>
<evidence type="ECO:0000313" key="3">
    <source>
        <dbReference type="Proteomes" id="UP000001904"/>
    </source>
</evidence>
<feature type="transmembrane region" description="Helical" evidence="1">
    <location>
        <begin position="665"/>
        <end position="684"/>
    </location>
</feature>
<dbReference type="KEGG" id="vg:26645757"/>
<proteinExistence type="predicted"/>
<organism evidence="2 3">
    <name type="scientific">Bacillus phage 250</name>
    <dbReference type="NCBI Taxonomy" id="2880539"/>
    <lineage>
        <taxon>Viruses</taxon>
        <taxon>Duplodnaviria</taxon>
        <taxon>Heunggongvirae</taxon>
        <taxon>Uroviricota</taxon>
        <taxon>Caudoviricetes</taxon>
        <taxon>Cecivirus</taxon>
        <taxon>Cecivirus cv250</taxon>
    </lineage>
</organism>
<reference evidence="2 3" key="1">
    <citation type="submission" date="2009-11" db="EMBL/GenBank/DDBJ databases">
        <title>Genomic DNA of temperate phage 250 isolated from emetic B. cereus.</title>
        <authorList>
            <person name="Lee Y."/>
            <person name="Ryu T."/>
            <person name="Chang H."/>
            <person name="Park J."/>
        </authorList>
    </citation>
    <scope>NUCLEOTIDE SEQUENCE [LARGE SCALE GENOMIC DNA]</scope>
</reference>
<evidence type="ECO:0000313" key="2">
    <source>
        <dbReference type="EMBL" id="ADB28368.1"/>
    </source>
</evidence>
<feature type="transmembrane region" description="Helical" evidence="1">
    <location>
        <begin position="300"/>
        <end position="322"/>
    </location>
</feature>
<feature type="transmembrane region" description="Helical" evidence="1">
    <location>
        <begin position="246"/>
        <end position="268"/>
    </location>
</feature>
<sequence length="1235" mass="133349">MADGRVDIETRLESDNIRRDVQRVNAELGRIGNNMGQAAQGMRNEMGRGMQGMVGDSEYYARQYRRAYGNEIGGLMSDMGGSFRYMSAEARGMMEEMRQGFHAQKMAMIPFKEDQIKATYGFYQMAQASKDFQGTNQAFINQANDIGKAMKASQDAQINANRLAMMGMLQTIGAMNAMSSAASKTTKNLDQMKNPLYNTARPALALVDSLDRVARSGSAAQIALELHGPQASMKTLTDEAMRLNTVMMGMPIVAIGVGMSALFMYGALHKANMELNPKYAEAYNEMIEKLTKALEPMRQAFAAVAIPIFNFVTKLAELTIAFNEAHPVMARFIQGTIMLVPALMALMLPLALGVGYFRGLRAILFALRPIIMPVVTAFATMSTPVWILAAAIAGLTVGFTHFYKTNEKFKGFVDGTIKSIKDFGSALVKNTSELIQSAYKSDMVQNSIKALQTGFATAGKKSLEFGSNMASLGKYLYYTALDGDHLNDWITHLPESWQGAAMATGQAVSTIRGHISSLFGATIQLGKDLLQLGSYLTNVAFTGNIFSDALNALPPSVQGLASSFAPAMLAVNSFGQSIVALGKYLYFAALDGDAMNDWITHLPVSWQAAATSIANTIVSMTTSFTSLFGPLNQVGYAFLNLGRYLLSVASTGSLMNGWLNLMPVGFQTAGVLIGNAILTIKTAISSLVEAVRLALGGDTSQLGQIFMTIMPTLIGMLLGGLPALLITASHFLPTIVNGINTMFPNFLATAGSILLKFAETIVGMLPTILQIGIDIISKLVDGLVTALPILIQMAIDVIVNATNALMNAVIAMAPSLINAGLDMIMSICKGVADNLPKILEMALKIIEMLLTGINNMLPKIIEAGIKILTELINGIVQRFPQWVQMGYDMMNKFLDSIIKHLPQILQTGIDILMKLIDGIVKVLPKLLDAGLKMIIQLAKGLVDNFPTILEKGIQIVESIIRGIIRALPGLLKKAWELTWEFIKVIVANLPQILETGVKLLIALINGIVKTVGRLSSTIITEVIGAILKCFSNAGTMLKDIGKDIIQGLINGISGMVGKAVSAVKRVASSIKDGIADFFDIHSPSRVTYAMGEFVTEGLANGVVGMTKYAVKKARTLAESVLDGFSSLKDDIVMGDIVGGDIDNAALNSAFSSSKRFVNDMINVNPTAQQAAYIAPKQERQVKTKPQDNNQSNQNNTYIVMDKKVVGEVLAQPVETTNNRRKQRLAQFKPTVTPSF</sequence>
<protein>
    <submittedName>
        <fullName evidence="2">Carbamoyl-phosphate synthase large subunit</fullName>
    </submittedName>
</protein>
<dbReference type="SUPFAM" id="SSF48371">
    <property type="entry name" value="ARM repeat"/>
    <property type="match status" value="1"/>
</dbReference>
<dbReference type="EMBL" id="GU229986">
    <property type="protein sequence ID" value="ADB28368.1"/>
    <property type="molecule type" value="Genomic_DNA"/>
</dbReference>
<keyword evidence="1" id="KW-0472">Membrane</keyword>
<dbReference type="RefSeq" id="YP_009219594.1">
    <property type="nucleotide sequence ID" value="NC_029024.1"/>
</dbReference>
<dbReference type="Gene3D" id="1.25.10.10">
    <property type="entry name" value="Leucine-rich Repeat Variant"/>
    <property type="match status" value="1"/>
</dbReference>
<keyword evidence="1" id="KW-1133">Transmembrane helix</keyword>
<feature type="transmembrane region" description="Helical" evidence="1">
    <location>
        <begin position="359"/>
        <end position="379"/>
    </location>
</feature>
<feature type="transmembrane region" description="Helical" evidence="1">
    <location>
        <begin position="705"/>
        <end position="726"/>
    </location>
</feature>
<keyword evidence="1" id="KW-0812">Transmembrane</keyword>
<keyword evidence="3" id="KW-1185">Reference proteome</keyword>
<dbReference type="GeneID" id="26645757"/>
<dbReference type="InterPro" id="IPR011989">
    <property type="entry name" value="ARM-like"/>
</dbReference>
<feature type="transmembrane region" description="Helical" evidence="1">
    <location>
        <begin position="804"/>
        <end position="821"/>
    </location>
</feature>
<feature type="transmembrane region" description="Helical" evidence="1">
    <location>
        <begin position="328"/>
        <end position="352"/>
    </location>
</feature>
<feature type="transmembrane region" description="Helical" evidence="1">
    <location>
        <begin position="779"/>
        <end position="798"/>
    </location>
</feature>
<accession>D2XPZ4</accession>
<dbReference type="InterPro" id="IPR016024">
    <property type="entry name" value="ARM-type_fold"/>
</dbReference>
<dbReference type="Proteomes" id="UP000001904">
    <property type="component" value="Segment"/>
</dbReference>
<feature type="transmembrane region" description="Helical" evidence="1">
    <location>
        <begin position="385"/>
        <end position="403"/>
    </location>
</feature>
<name>D2XPZ4_9CAUD</name>